<organism evidence="12 13">
    <name type="scientific">Edaphochlamys debaryana</name>
    <dbReference type="NCBI Taxonomy" id="47281"/>
    <lineage>
        <taxon>Eukaryota</taxon>
        <taxon>Viridiplantae</taxon>
        <taxon>Chlorophyta</taxon>
        <taxon>core chlorophytes</taxon>
        <taxon>Chlorophyceae</taxon>
        <taxon>CS clade</taxon>
        <taxon>Chlamydomonadales</taxon>
        <taxon>Chlamydomonadales incertae sedis</taxon>
        <taxon>Edaphochlamys</taxon>
    </lineage>
</organism>
<feature type="compositionally biased region" description="Basic and acidic residues" evidence="10">
    <location>
        <begin position="31"/>
        <end position="41"/>
    </location>
</feature>
<keyword evidence="13" id="KW-1185">Reference proteome</keyword>
<dbReference type="EMBL" id="JAEHOE010000020">
    <property type="protein sequence ID" value="KAG2496244.1"/>
    <property type="molecule type" value="Genomic_DNA"/>
</dbReference>
<comment type="caution">
    <text evidence="12">The sequence shown here is derived from an EMBL/GenBank/DDBJ whole genome shotgun (WGS) entry which is preliminary data.</text>
</comment>
<dbReference type="InterPro" id="IPR008271">
    <property type="entry name" value="Ser/Thr_kinase_AS"/>
</dbReference>
<dbReference type="PROSITE" id="PS00108">
    <property type="entry name" value="PROTEIN_KINASE_ST"/>
    <property type="match status" value="1"/>
</dbReference>
<dbReference type="GO" id="GO:0005524">
    <property type="term" value="F:ATP binding"/>
    <property type="evidence" value="ECO:0007669"/>
    <property type="project" value="UniProtKB-UniRule"/>
</dbReference>
<evidence type="ECO:0000256" key="6">
    <source>
        <dbReference type="PIRSR" id="PIRSR630616-1"/>
    </source>
</evidence>
<keyword evidence="4" id="KW-0418">Kinase</keyword>
<evidence type="ECO:0000256" key="1">
    <source>
        <dbReference type="ARBA" id="ARBA00022527"/>
    </source>
</evidence>
<evidence type="ECO:0000256" key="9">
    <source>
        <dbReference type="PROSITE-ProRule" id="PRU10141"/>
    </source>
</evidence>
<dbReference type="PROSITE" id="PS00107">
    <property type="entry name" value="PROTEIN_KINASE_ATP"/>
    <property type="match status" value="1"/>
</dbReference>
<evidence type="ECO:0000256" key="8">
    <source>
        <dbReference type="PIRSR" id="PIRSR630616-3"/>
    </source>
</evidence>
<dbReference type="SMART" id="SM00220">
    <property type="entry name" value="S_TKc"/>
    <property type="match status" value="1"/>
</dbReference>
<evidence type="ECO:0000313" key="13">
    <source>
        <dbReference type="Proteomes" id="UP000612055"/>
    </source>
</evidence>
<dbReference type="OrthoDB" id="504170at2759"/>
<dbReference type="InterPro" id="IPR017441">
    <property type="entry name" value="Protein_kinase_ATP_BS"/>
</dbReference>
<reference evidence="12" key="1">
    <citation type="journal article" date="2020" name="bioRxiv">
        <title>Comparative genomics of Chlamydomonas.</title>
        <authorList>
            <person name="Craig R.J."/>
            <person name="Hasan A.R."/>
            <person name="Ness R.W."/>
            <person name="Keightley P.D."/>
        </authorList>
    </citation>
    <scope>NUCLEOTIDE SEQUENCE</scope>
    <source>
        <strain evidence="12">CCAP 11/70</strain>
    </source>
</reference>
<dbReference type="AlphaFoldDB" id="A0A835Y6W2"/>
<dbReference type="GO" id="GO:0004674">
    <property type="term" value="F:protein serine/threonine kinase activity"/>
    <property type="evidence" value="ECO:0007669"/>
    <property type="project" value="UniProtKB-KW"/>
</dbReference>
<dbReference type="InterPro" id="IPR030616">
    <property type="entry name" value="Aur-like"/>
</dbReference>
<feature type="domain" description="Protein kinase" evidence="11">
    <location>
        <begin position="52"/>
        <end position="320"/>
    </location>
</feature>
<evidence type="ECO:0000256" key="5">
    <source>
        <dbReference type="ARBA" id="ARBA00022840"/>
    </source>
</evidence>
<feature type="cross-link" description="Glycyl lysine isopeptide (Lys-Gly) (interchain with G-Cter in SUMO2)" evidence="8">
    <location>
        <position position="178"/>
    </location>
</feature>
<dbReference type="SUPFAM" id="SSF56112">
    <property type="entry name" value="Protein kinase-like (PK-like)"/>
    <property type="match status" value="1"/>
</dbReference>
<evidence type="ECO:0000256" key="7">
    <source>
        <dbReference type="PIRSR" id="PIRSR630616-2"/>
    </source>
</evidence>
<dbReference type="PANTHER" id="PTHR24350">
    <property type="entry name" value="SERINE/THREONINE-PROTEIN KINASE IAL-RELATED"/>
    <property type="match status" value="1"/>
</dbReference>
<dbReference type="InterPro" id="IPR000719">
    <property type="entry name" value="Prot_kinase_dom"/>
</dbReference>
<dbReference type="InterPro" id="IPR011009">
    <property type="entry name" value="Kinase-like_dom_sf"/>
</dbReference>
<dbReference type="Proteomes" id="UP000612055">
    <property type="component" value="Unassembled WGS sequence"/>
</dbReference>
<keyword evidence="1" id="KW-0723">Serine/threonine-protein kinase</keyword>
<evidence type="ECO:0000313" key="12">
    <source>
        <dbReference type="EMBL" id="KAG2496244.1"/>
    </source>
</evidence>
<keyword evidence="3 7" id="KW-0547">Nucleotide-binding</keyword>
<dbReference type="PROSITE" id="PS50011">
    <property type="entry name" value="PROTEIN_KINASE_DOM"/>
    <property type="match status" value="1"/>
</dbReference>
<evidence type="ECO:0000256" key="4">
    <source>
        <dbReference type="ARBA" id="ARBA00022777"/>
    </source>
</evidence>
<accession>A0A835Y6W2</accession>
<sequence>MAPPAFLTWCLGLLADEQPRRPAPKPAKTVTEPEKPKKPPTDWRNLPLVAQYELKELIGKGGFSEIWLSQHRATGEAVAVKVVQLTCADLEPEEVATVLAEAKFLRNLDCPYLLKCRDVGHNDDWLVLVLEYLTGGEVLQHLHKVKRYTESDAARLFAQIVSAISYLHNLNMMHRDLKPENIMFTAPVEESEAAGKPLRIKIIDLGMSAQYNESKPLTGPVGTPGFLPPEVWHDKPHSFAMDVYALGVVLFIMLTGRKPYAMADIKNMSYCDKKIADAPGLQDERFLSLSPTARDLLLRMLADDPGARPSCMDVLHHPFIAAVDSNMDAHREIGDVVRKRMRELAKLSRVHGLQFALRAPRAAAGASRCNCRASGLLLNPRESRLQLVAKGDGATDSRSSADVSVGGSRQRLPPAPTSHGSPAPAATPAPAPSAPTSTAQLSPFARLSGAPLQPPPESQAGPGPAVTPVTTSAQPPGHGQAPARATAPVANRGGGGCGPSAPRQPLSAFAAPAGARQGSAGTAAAGEAATERLRTLSETGGLAGAQSLRRANSFDGPAQAQCRAKAAGARAAAGPDRPPLDEDLAVLGALNAGLGLGLAHCTSLPLNHPDGAALLAGLGAGPGAAGAGHEAEAEPGQVQGGSPVATAELVEQALMLRCMSHNPAVLELLRHKSTLDRLMAEGVVREALALEAAGQRA</sequence>
<proteinExistence type="predicted"/>
<feature type="active site" description="Proton acceptor" evidence="6">
    <location>
        <position position="176"/>
    </location>
</feature>
<keyword evidence="5 7" id="KW-0067">ATP-binding</keyword>
<feature type="binding site" evidence="7">
    <location>
        <position position="204"/>
    </location>
    <ligand>
        <name>ATP</name>
        <dbReference type="ChEBI" id="CHEBI:30616"/>
    </ligand>
</feature>
<dbReference type="Pfam" id="PF00069">
    <property type="entry name" value="Pkinase"/>
    <property type="match status" value="1"/>
</dbReference>
<dbReference type="Gene3D" id="1.10.510.10">
    <property type="entry name" value="Transferase(Phosphotransferase) domain 1"/>
    <property type="match status" value="1"/>
</dbReference>
<feature type="binding site" evidence="7 9">
    <location>
        <position position="81"/>
    </location>
    <ligand>
        <name>ATP</name>
        <dbReference type="ChEBI" id="CHEBI:30616"/>
    </ligand>
</feature>
<evidence type="ECO:0000259" key="11">
    <source>
        <dbReference type="PROSITE" id="PS50011"/>
    </source>
</evidence>
<feature type="binding site" evidence="7">
    <location>
        <begin position="180"/>
        <end position="181"/>
    </location>
    <ligand>
        <name>ATP</name>
        <dbReference type="ChEBI" id="CHEBI:30616"/>
    </ligand>
</feature>
<evidence type="ECO:0000256" key="3">
    <source>
        <dbReference type="ARBA" id="ARBA00022741"/>
    </source>
</evidence>
<gene>
    <name evidence="12" type="ORF">HYH03_005842</name>
</gene>
<feature type="region of interest" description="Disordered" evidence="10">
    <location>
        <begin position="388"/>
        <end position="506"/>
    </location>
</feature>
<name>A0A835Y6W2_9CHLO</name>
<keyword evidence="2" id="KW-0808">Transferase</keyword>
<evidence type="ECO:0000256" key="2">
    <source>
        <dbReference type="ARBA" id="ARBA00022679"/>
    </source>
</evidence>
<dbReference type="FunFam" id="1.10.510.10:FF:000571">
    <property type="entry name" value="Maternal embryonic leucine zipper kinase"/>
    <property type="match status" value="1"/>
</dbReference>
<evidence type="ECO:0000256" key="10">
    <source>
        <dbReference type="SAM" id="MobiDB-lite"/>
    </source>
</evidence>
<protein>
    <recommendedName>
        <fullName evidence="11">Protein kinase domain-containing protein</fullName>
    </recommendedName>
</protein>
<feature type="region of interest" description="Disordered" evidence="10">
    <location>
        <begin position="18"/>
        <end position="42"/>
    </location>
</feature>